<dbReference type="CDD" id="cd16936">
    <property type="entry name" value="HATPase_RsbW-like"/>
    <property type="match status" value="1"/>
</dbReference>
<protein>
    <submittedName>
        <fullName evidence="3">ATP-binding protein</fullName>
    </submittedName>
</protein>
<evidence type="ECO:0000313" key="4">
    <source>
        <dbReference type="Proteomes" id="UP001523369"/>
    </source>
</evidence>
<dbReference type="EMBL" id="JAMYJR010000010">
    <property type="protein sequence ID" value="MCO8271143.1"/>
    <property type="molecule type" value="Genomic_DNA"/>
</dbReference>
<accession>A0ABT1DJX4</accession>
<dbReference type="InterPro" id="IPR003594">
    <property type="entry name" value="HATPase_dom"/>
</dbReference>
<name>A0ABT1DJX4_9ACTN</name>
<keyword evidence="1" id="KW-0723">Serine/threonine-protein kinase</keyword>
<feature type="domain" description="Histidine kinase/HSP90-like ATPase" evidence="2">
    <location>
        <begin position="10"/>
        <end position="119"/>
    </location>
</feature>
<dbReference type="GO" id="GO:0005524">
    <property type="term" value="F:ATP binding"/>
    <property type="evidence" value="ECO:0007669"/>
    <property type="project" value="UniProtKB-KW"/>
</dbReference>
<keyword evidence="3" id="KW-0547">Nucleotide-binding</keyword>
<sequence length="127" mass="13530">MSDAEITYTEPGDLAKVREFIRTGAARLGLPDHRAELLTLAVSELATNTLQHTAGGGVVRLHADNGRIICDVIDGGPVRVLGRTMPAADALRGRGLAIVERICDEVGVDSAEDGTRVRLFLDLESPN</sequence>
<keyword evidence="3" id="KW-0067">ATP-binding</keyword>
<gene>
    <name evidence="3" type="ORF">M1L60_11120</name>
</gene>
<keyword evidence="1" id="KW-0418">Kinase</keyword>
<dbReference type="PANTHER" id="PTHR35526">
    <property type="entry name" value="ANTI-SIGMA-F FACTOR RSBW-RELATED"/>
    <property type="match status" value="1"/>
</dbReference>
<evidence type="ECO:0000313" key="3">
    <source>
        <dbReference type="EMBL" id="MCO8271143.1"/>
    </source>
</evidence>
<dbReference type="InterPro" id="IPR036890">
    <property type="entry name" value="HATPase_C_sf"/>
</dbReference>
<comment type="caution">
    <text evidence="3">The sequence shown here is derived from an EMBL/GenBank/DDBJ whole genome shotgun (WGS) entry which is preliminary data.</text>
</comment>
<dbReference type="SUPFAM" id="SSF55874">
    <property type="entry name" value="ATPase domain of HSP90 chaperone/DNA topoisomerase II/histidine kinase"/>
    <property type="match status" value="1"/>
</dbReference>
<dbReference type="Proteomes" id="UP001523369">
    <property type="component" value="Unassembled WGS sequence"/>
</dbReference>
<reference evidence="3 4" key="1">
    <citation type="submission" date="2022-06" db="EMBL/GenBank/DDBJ databases">
        <title>New Species of the Genus Actinoplanes, ActinopZanes ferrugineus.</title>
        <authorList>
            <person name="Ding P."/>
        </authorList>
    </citation>
    <scope>NUCLEOTIDE SEQUENCE [LARGE SCALE GENOMIC DNA]</scope>
    <source>
        <strain evidence="3 4">TRM88003</strain>
    </source>
</reference>
<dbReference type="InterPro" id="IPR050267">
    <property type="entry name" value="Anti-sigma-factor_SerPK"/>
</dbReference>
<dbReference type="PANTHER" id="PTHR35526:SF3">
    <property type="entry name" value="ANTI-SIGMA-F FACTOR RSBW"/>
    <property type="match status" value="1"/>
</dbReference>
<dbReference type="Gene3D" id="3.30.565.10">
    <property type="entry name" value="Histidine kinase-like ATPase, C-terminal domain"/>
    <property type="match status" value="1"/>
</dbReference>
<evidence type="ECO:0000259" key="2">
    <source>
        <dbReference type="Pfam" id="PF13581"/>
    </source>
</evidence>
<keyword evidence="4" id="KW-1185">Reference proteome</keyword>
<dbReference type="RefSeq" id="WP_253237275.1">
    <property type="nucleotide sequence ID" value="NZ_JAMYJR010000010.1"/>
</dbReference>
<evidence type="ECO:0000256" key="1">
    <source>
        <dbReference type="ARBA" id="ARBA00022527"/>
    </source>
</evidence>
<organism evidence="3 4">
    <name type="scientific">Paractinoplanes aksuensis</name>
    <dbReference type="NCBI Taxonomy" id="2939490"/>
    <lineage>
        <taxon>Bacteria</taxon>
        <taxon>Bacillati</taxon>
        <taxon>Actinomycetota</taxon>
        <taxon>Actinomycetes</taxon>
        <taxon>Micromonosporales</taxon>
        <taxon>Micromonosporaceae</taxon>
        <taxon>Paractinoplanes</taxon>
    </lineage>
</organism>
<keyword evidence="1" id="KW-0808">Transferase</keyword>
<proteinExistence type="predicted"/>
<dbReference type="Pfam" id="PF13581">
    <property type="entry name" value="HATPase_c_2"/>
    <property type="match status" value="1"/>
</dbReference>